<dbReference type="Proteomes" id="UP001163321">
    <property type="component" value="Chromosome 13"/>
</dbReference>
<reference evidence="1 2" key="1">
    <citation type="journal article" date="2022" name="bioRxiv">
        <title>The genome of the oomycete Peronosclerospora sorghi, a cosmopolitan pathogen of maize and sorghum, is inflated with dispersed pseudogenes.</title>
        <authorList>
            <person name="Fletcher K."/>
            <person name="Martin F."/>
            <person name="Isakeit T."/>
            <person name="Cavanaugh K."/>
            <person name="Magill C."/>
            <person name="Michelmore R."/>
        </authorList>
    </citation>
    <scope>NUCLEOTIDE SEQUENCE [LARGE SCALE GENOMIC DNA]</scope>
    <source>
        <strain evidence="1">P6</strain>
    </source>
</reference>
<dbReference type="EMBL" id="CM047592">
    <property type="protein sequence ID" value="KAI9917527.1"/>
    <property type="molecule type" value="Genomic_DNA"/>
</dbReference>
<name>A0ACC0WFJ0_9STRA</name>
<comment type="caution">
    <text evidence="1">The sequence shown here is derived from an EMBL/GenBank/DDBJ whole genome shotgun (WGS) entry which is preliminary data.</text>
</comment>
<accession>A0ACC0WFJ0</accession>
<keyword evidence="2" id="KW-1185">Reference proteome</keyword>
<evidence type="ECO:0000313" key="1">
    <source>
        <dbReference type="EMBL" id="KAI9917527.1"/>
    </source>
</evidence>
<protein>
    <submittedName>
        <fullName evidence="1">Uncharacterized protein</fullName>
    </submittedName>
</protein>
<evidence type="ECO:0000313" key="2">
    <source>
        <dbReference type="Proteomes" id="UP001163321"/>
    </source>
</evidence>
<proteinExistence type="predicted"/>
<sequence length="97" mass="10488">MGDALRLEVDGIGSAIGIEEVATIALYHHIYAKTASPTTAKVVRVPSISWEVDGLTDIKRLAWHEKKMTSKLQLAAAQIANFGGVAPSPRHVFHLDV</sequence>
<gene>
    <name evidence="1" type="ORF">PsorP6_012852</name>
</gene>
<organism evidence="1 2">
    <name type="scientific">Peronosclerospora sorghi</name>
    <dbReference type="NCBI Taxonomy" id="230839"/>
    <lineage>
        <taxon>Eukaryota</taxon>
        <taxon>Sar</taxon>
        <taxon>Stramenopiles</taxon>
        <taxon>Oomycota</taxon>
        <taxon>Peronosporomycetes</taxon>
        <taxon>Peronosporales</taxon>
        <taxon>Peronosporaceae</taxon>
        <taxon>Peronosclerospora</taxon>
    </lineage>
</organism>